<reference evidence="2 3" key="1">
    <citation type="submission" date="2017-07" db="EMBL/GenBank/DDBJ databases">
        <title>Complete genome sequence of Actinoalloteichus hoggarensis DSM 45943, type strain of Actinoalloteichus hoggarensis.</title>
        <authorList>
            <person name="Ruckert C."/>
            <person name="Nouioui I."/>
            <person name="Willmese J."/>
            <person name="van Wezel G."/>
            <person name="Klenk H.-P."/>
            <person name="Kalinowski J."/>
            <person name="Zotchev S.B."/>
        </authorList>
    </citation>
    <scope>NUCLEOTIDE SEQUENCE [LARGE SCALE GENOMIC DNA]</scope>
    <source>
        <strain evidence="2 3">DSM 45943</strain>
    </source>
</reference>
<gene>
    <name evidence="2" type="ORF">AHOG_05500</name>
</gene>
<dbReference type="InterPro" id="IPR000639">
    <property type="entry name" value="Epox_hydrolase-like"/>
</dbReference>
<dbReference type="KEGG" id="ahg:AHOG_05500"/>
<dbReference type="AlphaFoldDB" id="A0A221VYY0"/>
<dbReference type="OrthoDB" id="2987348at2"/>
<evidence type="ECO:0000313" key="3">
    <source>
        <dbReference type="Proteomes" id="UP000204221"/>
    </source>
</evidence>
<dbReference type="PRINTS" id="PR00111">
    <property type="entry name" value="ABHYDROLASE"/>
</dbReference>
<dbReference type="PRINTS" id="PR00412">
    <property type="entry name" value="EPOXHYDRLASE"/>
</dbReference>
<dbReference type="PANTHER" id="PTHR43329">
    <property type="entry name" value="EPOXIDE HYDROLASE"/>
    <property type="match status" value="1"/>
</dbReference>
<protein>
    <submittedName>
        <fullName evidence="2">Soluble epoxide hydrolase</fullName>
        <ecNumber evidence="2">3.3.2.10</ecNumber>
    </submittedName>
</protein>
<dbReference type="SUPFAM" id="SSF53474">
    <property type="entry name" value="alpha/beta-Hydrolases"/>
    <property type="match status" value="1"/>
</dbReference>
<dbReference type="EC" id="3.3.2.10" evidence="2"/>
<evidence type="ECO:0000313" key="2">
    <source>
        <dbReference type="EMBL" id="ASO18753.1"/>
    </source>
</evidence>
<evidence type="ECO:0000256" key="1">
    <source>
        <dbReference type="ARBA" id="ARBA00022801"/>
    </source>
</evidence>
<dbReference type="RefSeq" id="WP_093940386.1">
    <property type="nucleotide sequence ID" value="NZ_CP022521.1"/>
</dbReference>
<name>A0A221VYY0_9PSEU</name>
<dbReference type="EMBL" id="CP022521">
    <property type="protein sequence ID" value="ASO18753.1"/>
    <property type="molecule type" value="Genomic_DNA"/>
</dbReference>
<dbReference type="Gene3D" id="3.40.50.1820">
    <property type="entry name" value="alpha/beta hydrolase"/>
    <property type="match status" value="1"/>
</dbReference>
<dbReference type="Pfam" id="PF00561">
    <property type="entry name" value="Abhydrolase_1"/>
    <property type="match status" value="1"/>
</dbReference>
<dbReference type="InterPro" id="IPR029058">
    <property type="entry name" value="AB_hydrolase_fold"/>
</dbReference>
<dbReference type="InterPro" id="IPR000073">
    <property type="entry name" value="AB_hydrolase_1"/>
</dbReference>
<keyword evidence="3" id="KW-1185">Reference proteome</keyword>
<sequence>MINKKVHVNGVDIALVDEGDGDPVLLLHGFPDSSYLWRNQIPALVEAGYRVIAPDLRGFGESSKPQEIEAYTLRTIINDIVALTQALDVQKAHVVGHDWGAAVAWMYAFLMPRRVDHLAVMSVGHPATSLTPSIAQRELSWYMLYYQFPGISEQLLRRNGWRLFKQIIGGEGDHARYLRELAKPGALTAGLNWYRANRSPAAELEPQGNFPPVLAPTLGIWSSGDKALVEEQMADSGRHVKGPWRYERIEGASHWIPLDAPAEVNELLLGFLGTQEAAGSTRRRRRL</sequence>
<dbReference type="Proteomes" id="UP000204221">
    <property type="component" value="Chromosome"/>
</dbReference>
<dbReference type="GO" id="GO:0004301">
    <property type="term" value="F:epoxide hydrolase activity"/>
    <property type="evidence" value="ECO:0007669"/>
    <property type="project" value="UniProtKB-EC"/>
</dbReference>
<organism evidence="2 3">
    <name type="scientific">Actinoalloteichus hoggarensis</name>
    <dbReference type="NCBI Taxonomy" id="1470176"/>
    <lineage>
        <taxon>Bacteria</taxon>
        <taxon>Bacillati</taxon>
        <taxon>Actinomycetota</taxon>
        <taxon>Actinomycetes</taxon>
        <taxon>Pseudonocardiales</taxon>
        <taxon>Pseudonocardiaceae</taxon>
        <taxon>Actinoalloteichus</taxon>
    </lineage>
</organism>
<keyword evidence="1 2" id="KW-0378">Hydrolase</keyword>
<accession>A0A221VYY0</accession>
<proteinExistence type="predicted"/>